<dbReference type="STRING" id="4232.A0A251TXV7"/>
<keyword evidence="7" id="KW-0804">Transcription</keyword>
<dbReference type="Pfam" id="PF03110">
    <property type="entry name" value="SBP"/>
    <property type="match status" value="1"/>
</dbReference>
<dbReference type="PANTHER" id="PTHR31251">
    <property type="entry name" value="SQUAMOSA PROMOTER-BINDING-LIKE PROTEIN 4"/>
    <property type="match status" value="1"/>
</dbReference>
<dbReference type="Proteomes" id="UP000215914">
    <property type="component" value="Chromosome 9"/>
</dbReference>
<keyword evidence="3 10" id="KW-0863">Zinc-finger</keyword>
<dbReference type="Gramene" id="mRNA:HanXRQr2_Chr06g0261651">
    <property type="protein sequence ID" value="mRNA:HanXRQr2_Chr06g0261651"/>
    <property type="gene ID" value="HanXRQr2_Chr06g0261651"/>
</dbReference>
<dbReference type="InterPro" id="IPR044817">
    <property type="entry name" value="SBP-like"/>
</dbReference>
<protein>
    <submittedName>
        <fullName evidence="14">Putative transcription factor, SBP-box</fullName>
    </submittedName>
    <submittedName>
        <fullName evidence="13">Transcription factor SBP family</fullName>
    </submittedName>
</protein>
<keyword evidence="6" id="KW-0238">DNA-binding</keyword>
<evidence type="ECO:0000256" key="6">
    <source>
        <dbReference type="ARBA" id="ARBA00023125"/>
    </source>
</evidence>
<feature type="region of interest" description="Disordered" evidence="11">
    <location>
        <begin position="201"/>
        <end position="227"/>
    </location>
</feature>
<organism evidence="14 15">
    <name type="scientific">Helianthus annuus</name>
    <name type="common">Common sunflower</name>
    <dbReference type="NCBI Taxonomy" id="4232"/>
    <lineage>
        <taxon>Eukaryota</taxon>
        <taxon>Viridiplantae</taxon>
        <taxon>Streptophyta</taxon>
        <taxon>Embryophyta</taxon>
        <taxon>Tracheophyta</taxon>
        <taxon>Spermatophyta</taxon>
        <taxon>Magnoliopsida</taxon>
        <taxon>eudicotyledons</taxon>
        <taxon>Gunneridae</taxon>
        <taxon>Pentapetalae</taxon>
        <taxon>asterids</taxon>
        <taxon>campanulids</taxon>
        <taxon>Asterales</taxon>
        <taxon>Asteraceae</taxon>
        <taxon>Asteroideae</taxon>
        <taxon>Heliantheae alliance</taxon>
        <taxon>Heliantheae</taxon>
        <taxon>Helianthus</taxon>
    </lineage>
</organism>
<keyword evidence="4" id="KW-0862">Zinc</keyword>
<accession>A0A251TXV7</accession>
<evidence type="ECO:0000256" key="4">
    <source>
        <dbReference type="ARBA" id="ARBA00022833"/>
    </source>
</evidence>
<dbReference type="EMBL" id="CM007898">
    <property type="protein sequence ID" value="OTG15583.1"/>
    <property type="molecule type" value="Genomic_DNA"/>
</dbReference>
<evidence type="ECO:0000256" key="5">
    <source>
        <dbReference type="ARBA" id="ARBA00023015"/>
    </source>
</evidence>
<evidence type="ECO:0000256" key="10">
    <source>
        <dbReference type="PROSITE-ProRule" id="PRU00470"/>
    </source>
</evidence>
<dbReference type="SUPFAM" id="SSF103612">
    <property type="entry name" value="SBT domain"/>
    <property type="match status" value="1"/>
</dbReference>
<evidence type="ECO:0000256" key="9">
    <source>
        <dbReference type="ARBA" id="ARBA00056472"/>
    </source>
</evidence>
<keyword evidence="8" id="KW-0539">Nucleus</keyword>
<proteinExistence type="predicted"/>
<evidence type="ECO:0000256" key="11">
    <source>
        <dbReference type="SAM" id="MobiDB-lite"/>
    </source>
</evidence>
<dbReference type="AlphaFoldDB" id="A0A251TXV7"/>
<dbReference type="Gene3D" id="4.10.1100.10">
    <property type="entry name" value="Transcription factor, SBP-box domain"/>
    <property type="match status" value="1"/>
</dbReference>
<feature type="domain" description="SBP-type" evidence="12">
    <location>
        <begin position="132"/>
        <end position="212"/>
    </location>
</feature>
<evidence type="ECO:0000256" key="8">
    <source>
        <dbReference type="ARBA" id="ARBA00023242"/>
    </source>
</evidence>
<evidence type="ECO:0000313" key="15">
    <source>
        <dbReference type="Proteomes" id="UP000215914"/>
    </source>
</evidence>
<dbReference type="GO" id="GO:0000976">
    <property type="term" value="F:transcription cis-regulatory region binding"/>
    <property type="evidence" value="ECO:0000318"/>
    <property type="project" value="GO_Central"/>
</dbReference>
<reference evidence="13" key="3">
    <citation type="submission" date="2020-06" db="EMBL/GenBank/DDBJ databases">
        <title>Helianthus annuus Genome sequencing and assembly Release 2.</title>
        <authorList>
            <person name="Gouzy J."/>
            <person name="Langlade N."/>
            <person name="Munos S."/>
        </authorList>
    </citation>
    <scope>NUCLEOTIDE SEQUENCE</scope>
    <source>
        <tissue evidence="13">Leaves</tissue>
    </source>
</reference>
<comment type="function">
    <text evidence="9">Probable transcriptional factor. Binds to the promoter of the SQUAMOSA gene.</text>
</comment>
<feature type="compositionally biased region" description="Basic residues" evidence="11">
    <location>
        <begin position="201"/>
        <end position="211"/>
    </location>
</feature>
<comment type="subcellular location">
    <subcellularLocation>
        <location evidence="1">Nucleus</location>
    </subcellularLocation>
</comment>
<dbReference type="GO" id="GO:0008270">
    <property type="term" value="F:zinc ion binding"/>
    <property type="evidence" value="ECO:0007669"/>
    <property type="project" value="UniProtKB-KW"/>
</dbReference>
<sequence length="382" mass="43027">MDWNLNTPTEWDWNMPFSSQENVVVDNLDFSLSASVNSSKETIKTLGAFDDLPNDFLENEESSWLGENVSYSNMVEEVSVLSGEAMIGLKIGKHACTSSSSNNKTATKSVPLFPTSAPMIKRSRSSYLSSQSPHCQVEGCNLDLSSAKDYHRRHRICSNHSRSPKVIVGGMERRFCQQCSRKVMFHDLSEFDDRKRSCRRRLSAHNARRRRPPSEEIHFSSTRMSSSIRDRKPQMNFLLNRGTIPILDSAQPEHSCNFKGKESLGGLGKGGGIDVFPINGTLNFSSERFMPRNTNLNGMEPTSNSILPGDVNNAFSLLSTSSWSSSWPDQEPLSFDQFSYRNSISLAQPGMPLDLQDTTSNTQLQDFQSFRSPHEFERFYSN</sequence>
<name>A0A251TXV7_HELAN</name>
<evidence type="ECO:0000256" key="7">
    <source>
        <dbReference type="ARBA" id="ARBA00023163"/>
    </source>
</evidence>
<dbReference type="EMBL" id="MNCJ02000321">
    <property type="protein sequence ID" value="KAF5802623.1"/>
    <property type="molecule type" value="Genomic_DNA"/>
</dbReference>
<evidence type="ECO:0000256" key="3">
    <source>
        <dbReference type="ARBA" id="ARBA00022771"/>
    </source>
</evidence>
<evidence type="ECO:0000256" key="2">
    <source>
        <dbReference type="ARBA" id="ARBA00022723"/>
    </source>
</evidence>
<keyword evidence="5" id="KW-0805">Transcription regulation</keyword>
<dbReference type="PROSITE" id="PS51141">
    <property type="entry name" value="ZF_SBP"/>
    <property type="match status" value="1"/>
</dbReference>
<dbReference type="GO" id="GO:0005634">
    <property type="term" value="C:nucleus"/>
    <property type="evidence" value="ECO:0000318"/>
    <property type="project" value="GO_Central"/>
</dbReference>
<dbReference type="InterPro" id="IPR036893">
    <property type="entry name" value="SBP_sf"/>
</dbReference>
<evidence type="ECO:0000256" key="1">
    <source>
        <dbReference type="ARBA" id="ARBA00004123"/>
    </source>
</evidence>
<evidence type="ECO:0000259" key="12">
    <source>
        <dbReference type="PROSITE" id="PS51141"/>
    </source>
</evidence>
<dbReference type="InterPro" id="IPR004333">
    <property type="entry name" value="SBP_dom"/>
</dbReference>
<reference evidence="13 15" key="1">
    <citation type="journal article" date="2017" name="Nature">
        <title>The sunflower genome provides insights into oil metabolism, flowering and Asterid evolution.</title>
        <authorList>
            <person name="Badouin H."/>
            <person name="Gouzy J."/>
            <person name="Grassa C.J."/>
            <person name="Murat F."/>
            <person name="Staton S.E."/>
            <person name="Cottret L."/>
            <person name="Lelandais-Briere C."/>
            <person name="Owens G.L."/>
            <person name="Carrere S."/>
            <person name="Mayjonade B."/>
            <person name="Legrand L."/>
            <person name="Gill N."/>
            <person name="Kane N.C."/>
            <person name="Bowers J.E."/>
            <person name="Hubner S."/>
            <person name="Bellec A."/>
            <person name="Berard A."/>
            <person name="Berges H."/>
            <person name="Blanchet N."/>
            <person name="Boniface M.C."/>
            <person name="Brunel D."/>
            <person name="Catrice O."/>
            <person name="Chaidir N."/>
            <person name="Claudel C."/>
            <person name="Donnadieu C."/>
            <person name="Faraut T."/>
            <person name="Fievet G."/>
            <person name="Helmstetter N."/>
            <person name="King M."/>
            <person name="Knapp S.J."/>
            <person name="Lai Z."/>
            <person name="Le Paslier M.C."/>
            <person name="Lippi Y."/>
            <person name="Lorenzon L."/>
            <person name="Mandel J.R."/>
            <person name="Marage G."/>
            <person name="Marchand G."/>
            <person name="Marquand E."/>
            <person name="Bret-Mestries E."/>
            <person name="Morien E."/>
            <person name="Nambeesan S."/>
            <person name="Nguyen T."/>
            <person name="Pegot-Espagnet P."/>
            <person name="Pouilly N."/>
            <person name="Raftis F."/>
            <person name="Sallet E."/>
            <person name="Schiex T."/>
            <person name="Thomas J."/>
            <person name="Vandecasteele C."/>
            <person name="Vares D."/>
            <person name="Vear F."/>
            <person name="Vautrin S."/>
            <person name="Crespi M."/>
            <person name="Mangin B."/>
            <person name="Burke J.M."/>
            <person name="Salse J."/>
            <person name="Munos S."/>
            <person name="Vincourt P."/>
            <person name="Rieseberg L.H."/>
            <person name="Langlade N.B."/>
        </authorList>
    </citation>
    <scope>NUCLEOTIDE SEQUENCE [LARGE SCALE GENOMIC DNA]</scope>
    <source>
        <strain evidence="15">cv. SF193</strain>
        <tissue evidence="13">Leaves</tissue>
    </source>
</reference>
<evidence type="ECO:0000313" key="14">
    <source>
        <dbReference type="EMBL" id="OTG15583.1"/>
    </source>
</evidence>
<dbReference type="FunFam" id="4.10.1100.10:FF:000001">
    <property type="entry name" value="Squamosa promoter-binding-like protein 14"/>
    <property type="match status" value="1"/>
</dbReference>
<dbReference type="PANTHER" id="PTHR31251:SF127">
    <property type="entry name" value="TRANSCRIPTION FACTOR, SBP-BOX-RELATED"/>
    <property type="match status" value="1"/>
</dbReference>
<keyword evidence="15" id="KW-1185">Reference proteome</keyword>
<keyword evidence="2" id="KW-0479">Metal-binding</keyword>
<dbReference type="GO" id="GO:0001216">
    <property type="term" value="F:DNA-binding transcription activator activity"/>
    <property type="evidence" value="ECO:0000318"/>
    <property type="project" value="GO_Central"/>
</dbReference>
<gene>
    <name evidence="14" type="ORF">HannXRQ_Chr09g0261981</name>
    <name evidence="13" type="ORF">HanXRQr2_Chr06g0261651</name>
</gene>
<reference evidence="14" key="2">
    <citation type="submission" date="2017-02" db="EMBL/GenBank/DDBJ databases">
        <title>Sunflower complete genome.</title>
        <authorList>
            <person name="Langlade N."/>
            <person name="Munos S."/>
        </authorList>
    </citation>
    <scope>NUCLEOTIDE SEQUENCE [LARGE SCALE GENOMIC DNA]</scope>
    <source>
        <tissue evidence="14">Leaves</tissue>
    </source>
</reference>
<dbReference type="InParanoid" id="A0A251TXV7"/>
<evidence type="ECO:0000313" key="13">
    <source>
        <dbReference type="EMBL" id="KAF5802623.1"/>
    </source>
</evidence>